<name>A0A2P4ZP13_9HYPO</name>
<comment type="caution">
    <text evidence="1">The sequence shown here is derived from an EMBL/GenBank/DDBJ whole genome shotgun (WGS) entry which is preliminary data.</text>
</comment>
<evidence type="ECO:0000313" key="1">
    <source>
        <dbReference type="EMBL" id="PON26029.1"/>
    </source>
</evidence>
<organism evidence="1 2">
    <name type="scientific">Trichoderma gamsii</name>
    <dbReference type="NCBI Taxonomy" id="398673"/>
    <lineage>
        <taxon>Eukaryota</taxon>
        <taxon>Fungi</taxon>
        <taxon>Dikarya</taxon>
        <taxon>Ascomycota</taxon>
        <taxon>Pezizomycotina</taxon>
        <taxon>Sordariomycetes</taxon>
        <taxon>Hypocreomycetidae</taxon>
        <taxon>Hypocreales</taxon>
        <taxon>Hypocreaceae</taxon>
        <taxon>Trichoderma</taxon>
    </lineage>
</organism>
<sequence length="27" mass="3095">MDLKFDAADLAASSRVMEKYSFEQDIN</sequence>
<reference evidence="1 2" key="1">
    <citation type="journal article" date="2016" name="Genome Announc.">
        <title>Draft Whole-Genome Sequence of Trichoderma gamsii T6085, a Promising Biocontrol Agent of Fusarium Head Blight on Wheat.</title>
        <authorList>
            <person name="Baroncelli R."/>
            <person name="Zapparata A."/>
            <person name="Piaggeschi G."/>
            <person name="Sarrocco S."/>
            <person name="Vannacci G."/>
        </authorList>
    </citation>
    <scope>NUCLEOTIDE SEQUENCE [LARGE SCALE GENOMIC DNA]</scope>
    <source>
        <strain evidence="1 2">T6085</strain>
    </source>
</reference>
<accession>A0A2P4ZP13</accession>
<dbReference type="Proteomes" id="UP000054821">
    <property type="component" value="Unassembled WGS sequence"/>
</dbReference>
<dbReference type="AlphaFoldDB" id="A0A2P4ZP13"/>
<keyword evidence="2" id="KW-1185">Reference proteome</keyword>
<protein>
    <submittedName>
        <fullName evidence="1">Uncharacterized protein</fullName>
    </submittedName>
</protein>
<proteinExistence type="predicted"/>
<dbReference type="EMBL" id="JPDN02000015">
    <property type="protein sequence ID" value="PON26029.1"/>
    <property type="molecule type" value="Genomic_DNA"/>
</dbReference>
<evidence type="ECO:0000313" key="2">
    <source>
        <dbReference type="Proteomes" id="UP000054821"/>
    </source>
</evidence>
<gene>
    <name evidence="1" type="ORF">TGAM01_v204973</name>
</gene>